<dbReference type="RefSeq" id="WP_068884628.1">
    <property type="nucleotide sequence ID" value="NZ_LNTU01000038.1"/>
</dbReference>
<evidence type="ECO:0000259" key="8">
    <source>
        <dbReference type="PROSITE" id="PS50109"/>
    </source>
</evidence>
<dbReference type="CDD" id="cd16922">
    <property type="entry name" value="HATPase_EvgS-ArcB-TorS-like"/>
    <property type="match status" value="1"/>
</dbReference>
<feature type="transmembrane region" description="Helical" evidence="7">
    <location>
        <begin position="600"/>
        <end position="624"/>
    </location>
</feature>
<dbReference type="Pfam" id="PF00072">
    <property type="entry name" value="Response_reg"/>
    <property type="match status" value="1"/>
</dbReference>
<dbReference type="Gene3D" id="3.40.50.2300">
    <property type="match status" value="1"/>
</dbReference>
<evidence type="ECO:0000259" key="9">
    <source>
        <dbReference type="PROSITE" id="PS50110"/>
    </source>
</evidence>
<dbReference type="AlphaFoldDB" id="A0A135HQE3"/>
<sequence>MTAGFKVTRTRRTYNKWVANQTLEDFALRFTAHRVRKWSAWRIANTAIGAVSFLALEAIGGTLTLNYGFETTFWAVVSSCFVIFLLGIPISYNSAKYGVDIDLLTRGAGFGYLGSTVTSLIYASFTFIFFSIEAAIMAAALELCFGIPLAAGYLVSALLIIPLVIHGITFINRFQAWTQPFWLCLQVLPFVYIGAQSLPSVREWTGYTGLLGPVDGTFSLPLFGAASAVVFSVVAQIGEQVDYLRFLPRKLHTNRVAWWTALLAAGPGWVVIGALKMLAGSFLAYYAFESGVAFHDASEPTQMYLTVFRDMVASPEFALALTGIFVVLCQVKINVTNTYAGSIAWSNFFSRLTHSHPGRVVWVVFNVVIGVLLMQFGVYKGLEQVLGLYAIIAGAWLAAIVSDLTINKPLGLSPRYIEFKRAHLYDINPVGFGAVAIAILLSLMSYLGWFGSVAAALYAHVAIGSAILLAPLIAVATGGRYYLARTSSASGSQQTLQCCVCEHSFEVEDMAACPVYRGPICSLCCSLDAHCGDRCKENARFAEQIGIFARAVFPPRIASLVSSRIGTYLGILLVVSAVIALVLLVVYYQSTARDGLPPELVSLMFLRLFVIIFVIAAVMVWLFVLAHESRVFAEDEARRHTTLLMDEIEAHEETDRLLQKAKEAAESANQAKSKYIVGLSHELRTPLNSILGYAQLLNRRDLTPEIVANAARTIKRSGEHLVGLIEGLLDISKIEAGRMQIYRDKTALRPYLDQLVDMFSLQAAEKDIRFVFEPGPYIPDYVYTDEKRLRQILINLLSNAVKFTEAGQVSLRVTYRSQIAIFEIEDTGPGIAAADIERIFLPFERIEDANGSGHPPGTGLGLTITKLLVEIMGGGLSVKSDPGVGTVFTVRLMLGAATRPDDQKRPAAAIAGLKSGPHSVLIADDDPVQRALITDILVPLGFEVTAVPNGPTCLEALNEFRPDILLLDVAMPGLSGWQVARIVREGMHPLLPIVMISADAGNERNLNDYRRLHDGYLIKPFSIDDLVEQLSSTLDVEWNYHPQQVLRSSGVG</sequence>
<keyword evidence="7" id="KW-0472">Membrane</keyword>
<evidence type="ECO:0000313" key="11">
    <source>
        <dbReference type="Proteomes" id="UP000070107"/>
    </source>
</evidence>
<reference evidence="10 11" key="1">
    <citation type="submission" date="2015-11" db="EMBL/GenBank/DDBJ databases">
        <title>Draft genome sequence of Paramesorhizobium deserti A-3-E, a strain highly resistant to diverse beta-lactam antibiotics.</title>
        <authorList>
            <person name="Lv R."/>
            <person name="Yang X."/>
            <person name="Fang N."/>
            <person name="Guo J."/>
            <person name="Luo X."/>
            <person name="Peng F."/>
            <person name="Yang R."/>
            <person name="Cui Y."/>
            <person name="Fang C."/>
            <person name="Song Y."/>
        </authorList>
    </citation>
    <scope>NUCLEOTIDE SEQUENCE [LARGE SCALE GENOMIC DNA]</scope>
    <source>
        <strain evidence="10 11">A-3-E</strain>
    </source>
</reference>
<dbReference type="InterPro" id="IPR003594">
    <property type="entry name" value="HATPase_dom"/>
</dbReference>
<dbReference type="InterPro" id="IPR011006">
    <property type="entry name" value="CheY-like_superfamily"/>
</dbReference>
<dbReference type="CDD" id="cd00156">
    <property type="entry name" value="REC"/>
    <property type="match status" value="1"/>
</dbReference>
<dbReference type="PRINTS" id="PR00344">
    <property type="entry name" value="BCTRLSENSOR"/>
</dbReference>
<dbReference type="SUPFAM" id="SSF52172">
    <property type="entry name" value="CheY-like"/>
    <property type="match status" value="1"/>
</dbReference>
<dbReference type="InterPro" id="IPR001789">
    <property type="entry name" value="Sig_transdc_resp-reg_receiver"/>
</dbReference>
<dbReference type="InterPro" id="IPR005467">
    <property type="entry name" value="His_kinase_dom"/>
</dbReference>
<dbReference type="InterPro" id="IPR004358">
    <property type="entry name" value="Sig_transdc_His_kin-like_C"/>
</dbReference>
<evidence type="ECO:0000256" key="1">
    <source>
        <dbReference type="ARBA" id="ARBA00000085"/>
    </source>
</evidence>
<accession>A0A135HQE3</accession>
<dbReference type="Pfam" id="PF02518">
    <property type="entry name" value="HATPase_c"/>
    <property type="match status" value="1"/>
</dbReference>
<dbReference type="OrthoDB" id="9801651at2"/>
<dbReference type="Gene3D" id="1.10.287.130">
    <property type="match status" value="1"/>
</dbReference>
<dbReference type="InterPro" id="IPR036097">
    <property type="entry name" value="HisK_dim/P_sf"/>
</dbReference>
<dbReference type="SUPFAM" id="SSF55874">
    <property type="entry name" value="ATPase domain of HSP90 chaperone/DNA topoisomerase II/histidine kinase"/>
    <property type="match status" value="1"/>
</dbReference>
<evidence type="ECO:0000256" key="7">
    <source>
        <dbReference type="SAM" id="Phobius"/>
    </source>
</evidence>
<name>A0A135HQE3_9HYPH</name>
<dbReference type="EMBL" id="LNTU01000038">
    <property type="protein sequence ID" value="KXF75424.1"/>
    <property type="molecule type" value="Genomic_DNA"/>
</dbReference>
<dbReference type="InterPro" id="IPR003661">
    <property type="entry name" value="HisK_dim/P_dom"/>
</dbReference>
<keyword evidence="7" id="KW-1133">Transmembrane helix</keyword>
<feature type="domain" description="Histidine kinase" evidence="8">
    <location>
        <begin position="678"/>
        <end position="896"/>
    </location>
</feature>
<feature type="transmembrane region" description="Helical" evidence="7">
    <location>
        <begin position="43"/>
        <end position="67"/>
    </location>
</feature>
<protein>
    <recommendedName>
        <fullName evidence="2">histidine kinase</fullName>
        <ecNumber evidence="2">2.7.13.3</ecNumber>
    </recommendedName>
</protein>
<dbReference type="SMART" id="SM00388">
    <property type="entry name" value="HisKA"/>
    <property type="match status" value="1"/>
</dbReference>
<feature type="transmembrane region" description="Helical" evidence="7">
    <location>
        <begin position="112"/>
        <end position="141"/>
    </location>
</feature>
<feature type="transmembrane region" description="Helical" evidence="7">
    <location>
        <begin position="317"/>
        <end position="340"/>
    </location>
</feature>
<keyword evidence="3 6" id="KW-0597">Phosphoprotein</keyword>
<dbReference type="EC" id="2.7.13.3" evidence="2"/>
<feature type="transmembrane region" description="Helical" evidence="7">
    <location>
        <begin position="180"/>
        <end position="198"/>
    </location>
</feature>
<feature type="transmembrane region" description="Helical" evidence="7">
    <location>
        <begin position="455"/>
        <end position="476"/>
    </location>
</feature>
<comment type="caution">
    <text evidence="10">The sequence shown here is derived from an EMBL/GenBank/DDBJ whole genome shotgun (WGS) entry which is preliminary data.</text>
</comment>
<dbReference type="PANTHER" id="PTHR43047">
    <property type="entry name" value="TWO-COMPONENT HISTIDINE PROTEIN KINASE"/>
    <property type="match status" value="1"/>
</dbReference>
<dbReference type="SMART" id="SM00448">
    <property type="entry name" value="REC"/>
    <property type="match status" value="1"/>
</dbReference>
<comment type="catalytic activity">
    <reaction evidence="1">
        <text>ATP + protein L-histidine = ADP + protein N-phospho-L-histidine.</text>
        <dbReference type="EC" id="2.7.13.3"/>
    </reaction>
</comment>
<dbReference type="SMART" id="SM00387">
    <property type="entry name" value="HATPase_c"/>
    <property type="match status" value="1"/>
</dbReference>
<evidence type="ECO:0000256" key="6">
    <source>
        <dbReference type="PROSITE-ProRule" id="PRU00169"/>
    </source>
</evidence>
<feature type="transmembrane region" description="Helical" evidence="7">
    <location>
        <begin position="360"/>
        <end position="379"/>
    </location>
</feature>
<feature type="transmembrane region" description="Helical" evidence="7">
    <location>
        <begin position="565"/>
        <end position="588"/>
    </location>
</feature>
<evidence type="ECO:0000256" key="5">
    <source>
        <dbReference type="ARBA" id="ARBA00022777"/>
    </source>
</evidence>
<dbReference type="STRING" id="1494590.ATN84_19380"/>
<dbReference type="GO" id="GO:0000155">
    <property type="term" value="F:phosphorelay sensor kinase activity"/>
    <property type="evidence" value="ECO:0007669"/>
    <property type="project" value="InterPro"/>
</dbReference>
<feature type="transmembrane region" description="Helical" evidence="7">
    <location>
        <begin position="73"/>
        <end position="92"/>
    </location>
</feature>
<dbReference type="PROSITE" id="PS50109">
    <property type="entry name" value="HIS_KIN"/>
    <property type="match status" value="1"/>
</dbReference>
<gene>
    <name evidence="10" type="ORF">ATN84_19380</name>
</gene>
<dbReference type="Proteomes" id="UP000070107">
    <property type="component" value="Unassembled WGS sequence"/>
</dbReference>
<feature type="transmembrane region" description="Helical" evidence="7">
    <location>
        <begin position="218"/>
        <end position="235"/>
    </location>
</feature>
<evidence type="ECO:0000256" key="2">
    <source>
        <dbReference type="ARBA" id="ARBA00012438"/>
    </source>
</evidence>
<feature type="transmembrane region" description="Helical" evidence="7">
    <location>
        <begin position="256"/>
        <end position="288"/>
    </location>
</feature>
<dbReference type="PROSITE" id="PS50110">
    <property type="entry name" value="RESPONSE_REGULATORY"/>
    <property type="match status" value="1"/>
</dbReference>
<dbReference type="Gene3D" id="1.10.4160.10">
    <property type="entry name" value="Hydantoin permease"/>
    <property type="match status" value="1"/>
</dbReference>
<dbReference type="CDD" id="cd00082">
    <property type="entry name" value="HisKA"/>
    <property type="match status" value="1"/>
</dbReference>
<dbReference type="PANTHER" id="PTHR43047:SF72">
    <property type="entry name" value="OSMOSENSING HISTIDINE PROTEIN KINASE SLN1"/>
    <property type="match status" value="1"/>
</dbReference>
<keyword evidence="11" id="KW-1185">Reference proteome</keyword>
<dbReference type="InterPro" id="IPR036890">
    <property type="entry name" value="HATPase_C_sf"/>
</dbReference>
<evidence type="ECO:0000256" key="3">
    <source>
        <dbReference type="ARBA" id="ARBA00022553"/>
    </source>
</evidence>
<dbReference type="GO" id="GO:0009927">
    <property type="term" value="F:histidine phosphotransfer kinase activity"/>
    <property type="evidence" value="ECO:0007669"/>
    <property type="project" value="TreeGrafter"/>
</dbReference>
<feature type="transmembrane region" description="Helical" evidence="7">
    <location>
        <begin position="385"/>
        <end position="406"/>
    </location>
</feature>
<dbReference type="GO" id="GO:0005886">
    <property type="term" value="C:plasma membrane"/>
    <property type="evidence" value="ECO:0007669"/>
    <property type="project" value="TreeGrafter"/>
</dbReference>
<dbReference type="Gene3D" id="3.30.565.10">
    <property type="entry name" value="Histidine kinase-like ATPase, C-terminal domain"/>
    <property type="match status" value="1"/>
</dbReference>
<feature type="transmembrane region" description="Helical" evidence="7">
    <location>
        <begin position="147"/>
        <end position="168"/>
    </location>
</feature>
<feature type="domain" description="Response regulatory" evidence="9">
    <location>
        <begin position="919"/>
        <end position="1034"/>
    </location>
</feature>
<proteinExistence type="predicted"/>
<evidence type="ECO:0000256" key="4">
    <source>
        <dbReference type="ARBA" id="ARBA00022679"/>
    </source>
</evidence>
<dbReference type="SUPFAM" id="SSF47384">
    <property type="entry name" value="Homodimeric domain of signal transducing histidine kinase"/>
    <property type="match status" value="1"/>
</dbReference>
<feature type="transmembrane region" description="Helical" evidence="7">
    <location>
        <begin position="427"/>
        <end position="449"/>
    </location>
</feature>
<organism evidence="10 11">
    <name type="scientific">Paramesorhizobium deserti</name>
    <dbReference type="NCBI Taxonomy" id="1494590"/>
    <lineage>
        <taxon>Bacteria</taxon>
        <taxon>Pseudomonadati</taxon>
        <taxon>Pseudomonadota</taxon>
        <taxon>Alphaproteobacteria</taxon>
        <taxon>Hyphomicrobiales</taxon>
        <taxon>Phyllobacteriaceae</taxon>
        <taxon>Paramesorhizobium</taxon>
    </lineage>
</organism>
<evidence type="ECO:0000313" key="10">
    <source>
        <dbReference type="EMBL" id="KXF75424.1"/>
    </source>
</evidence>
<dbReference type="Pfam" id="PF00512">
    <property type="entry name" value="HisKA"/>
    <property type="match status" value="1"/>
</dbReference>
<keyword evidence="4" id="KW-0808">Transferase</keyword>
<keyword evidence="7" id="KW-0812">Transmembrane</keyword>
<feature type="modified residue" description="4-aspartylphosphate" evidence="6">
    <location>
        <position position="968"/>
    </location>
</feature>
<keyword evidence="5 10" id="KW-0418">Kinase</keyword>